<dbReference type="AlphaFoldDB" id="A0A7T2YND4"/>
<reference evidence="2 3" key="1">
    <citation type="submission" date="2020-12" db="EMBL/GenBank/DDBJ databases">
        <title>FDA dAtabase for Regulatory Grade micrObial Sequences (FDA-ARGOS): Supporting development and validation of Infectious Disease Dx tests.</title>
        <authorList>
            <person name="Sproer C."/>
            <person name="Gronow S."/>
            <person name="Severitt S."/>
            <person name="Schroder I."/>
            <person name="Tallon L."/>
            <person name="Sadzewicz L."/>
            <person name="Zhao X."/>
            <person name="Boylan J."/>
            <person name="Ott S."/>
            <person name="Bowen H."/>
            <person name="Vavikolanu K."/>
            <person name="Mehta A."/>
            <person name="Aluvathingal J."/>
            <person name="Nadendla S."/>
            <person name="Lowell S."/>
            <person name="Myers T."/>
            <person name="Yan Y."/>
            <person name="Sichtig H."/>
        </authorList>
    </citation>
    <scope>NUCLEOTIDE SEQUENCE [LARGE SCALE GENOMIC DNA]</scope>
    <source>
        <strain evidence="2 3">FDAARGOS_890</strain>
    </source>
</reference>
<feature type="region of interest" description="Disordered" evidence="1">
    <location>
        <begin position="70"/>
        <end position="93"/>
    </location>
</feature>
<name>A0A7T2YND4_9BURK</name>
<evidence type="ECO:0000313" key="2">
    <source>
        <dbReference type="EMBL" id="QPS79052.1"/>
    </source>
</evidence>
<dbReference type="KEGG" id="dla:I6G47_18725"/>
<dbReference type="EMBL" id="CP065748">
    <property type="protein sequence ID" value="QPS79052.1"/>
    <property type="molecule type" value="Genomic_DNA"/>
</dbReference>
<proteinExistence type="predicted"/>
<feature type="compositionally biased region" description="Low complexity" evidence="1">
    <location>
        <begin position="70"/>
        <end position="80"/>
    </location>
</feature>
<protein>
    <submittedName>
        <fullName evidence="2">Uncharacterized protein</fullName>
    </submittedName>
</protein>
<evidence type="ECO:0000313" key="3">
    <source>
        <dbReference type="Proteomes" id="UP000595064"/>
    </source>
</evidence>
<gene>
    <name evidence="2" type="ORF">I6G47_18725</name>
</gene>
<evidence type="ECO:0000256" key="1">
    <source>
        <dbReference type="SAM" id="MobiDB-lite"/>
    </source>
</evidence>
<sequence>MNQLATKIRHPANEEITAHGIEYVKNCISHERIHSFSIANQSIGLAISHVSPHRMAPVQRQGLSFETTALRAAPAAASRPSRPESRLIQQGKP</sequence>
<keyword evidence="3" id="KW-1185">Reference proteome</keyword>
<dbReference type="Proteomes" id="UP000595064">
    <property type="component" value="Chromosome"/>
</dbReference>
<dbReference type="RefSeq" id="WP_155524836.1">
    <property type="nucleotide sequence ID" value="NZ_AP025556.1"/>
</dbReference>
<organism evidence="2 3">
    <name type="scientific">Delftia lacustris</name>
    <dbReference type="NCBI Taxonomy" id="558537"/>
    <lineage>
        <taxon>Bacteria</taxon>
        <taxon>Pseudomonadati</taxon>
        <taxon>Pseudomonadota</taxon>
        <taxon>Betaproteobacteria</taxon>
        <taxon>Burkholderiales</taxon>
        <taxon>Comamonadaceae</taxon>
        <taxon>Delftia</taxon>
    </lineage>
</organism>
<accession>A0A7T2YND4</accession>